<reference evidence="2" key="2">
    <citation type="submission" date="2020-11" db="EMBL/GenBank/DDBJ databases">
        <authorList>
            <person name="McCartney M.A."/>
            <person name="Auch B."/>
            <person name="Kono T."/>
            <person name="Mallez S."/>
            <person name="Becker A."/>
            <person name="Gohl D.M."/>
            <person name="Silverstein K.A.T."/>
            <person name="Koren S."/>
            <person name="Bechman K.B."/>
            <person name="Herman A."/>
            <person name="Abrahante J.E."/>
            <person name="Garbe J."/>
        </authorList>
    </citation>
    <scope>NUCLEOTIDE SEQUENCE</scope>
    <source>
        <strain evidence="2">Duluth1</strain>
        <tissue evidence="2">Whole animal</tissue>
    </source>
</reference>
<organism evidence="2 3">
    <name type="scientific">Dreissena polymorpha</name>
    <name type="common">Zebra mussel</name>
    <name type="synonym">Mytilus polymorpha</name>
    <dbReference type="NCBI Taxonomy" id="45954"/>
    <lineage>
        <taxon>Eukaryota</taxon>
        <taxon>Metazoa</taxon>
        <taxon>Spiralia</taxon>
        <taxon>Lophotrochozoa</taxon>
        <taxon>Mollusca</taxon>
        <taxon>Bivalvia</taxon>
        <taxon>Autobranchia</taxon>
        <taxon>Heteroconchia</taxon>
        <taxon>Euheterodonta</taxon>
        <taxon>Imparidentia</taxon>
        <taxon>Neoheterodontei</taxon>
        <taxon>Myida</taxon>
        <taxon>Dreissenoidea</taxon>
        <taxon>Dreissenidae</taxon>
        <taxon>Dreissena</taxon>
    </lineage>
</organism>
<name>A0A9D3YCI7_DREPO</name>
<evidence type="ECO:0000256" key="1">
    <source>
        <dbReference type="SAM" id="Coils"/>
    </source>
</evidence>
<gene>
    <name evidence="2" type="ORF">DPMN_083370</name>
</gene>
<feature type="coiled-coil region" evidence="1">
    <location>
        <begin position="182"/>
        <end position="209"/>
    </location>
</feature>
<comment type="caution">
    <text evidence="2">The sequence shown here is derived from an EMBL/GenBank/DDBJ whole genome shotgun (WGS) entry which is preliminary data.</text>
</comment>
<evidence type="ECO:0000313" key="3">
    <source>
        <dbReference type="Proteomes" id="UP000828390"/>
    </source>
</evidence>
<dbReference type="EMBL" id="JAIWYP010000016">
    <property type="protein sequence ID" value="KAH3695912.1"/>
    <property type="molecule type" value="Genomic_DNA"/>
</dbReference>
<evidence type="ECO:0000313" key="2">
    <source>
        <dbReference type="EMBL" id="KAH3695912.1"/>
    </source>
</evidence>
<keyword evidence="3" id="KW-1185">Reference proteome</keyword>
<accession>A0A9D3YCI7</accession>
<keyword evidence="1" id="KW-0175">Coiled coil</keyword>
<sequence>MENINKFTLCQDIFINYFLAPRSSRKRQRGLFAPSLEIIGSFNKKVKTLHFDQVYDADNGKQTTVSESLGDVPSGELHVTDVHMPIIEKPDFDKLNLSDLAKTIYSRTCDMKVMSNSIHRLNIDVHYMIAGVHKRIDSVQQTIEQTVTKKLSDSLDKRMTTEINKMKKHVDGKVDDIIRDVQQECRSNIEESQRNIEELMQRLDLQSSKKSDISNNIALVNIKETNNENVLEKVNNFLEDVIQVPVRAVRAERKGAEGEEPG</sequence>
<reference evidence="2" key="1">
    <citation type="journal article" date="2019" name="bioRxiv">
        <title>The Genome of the Zebra Mussel, Dreissena polymorpha: A Resource for Invasive Species Research.</title>
        <authorList>
            <person name="McCartney M.A."/>
            <person name="Auch B."/>
            <person name="Kono T."/>
            <person name="Mallez S."/>
            <person name="Zhang Y."/>
            <person name="Obille A."/>
            <person name="Becker A."/>
            <person name="Abrahante J.E."/>
            <person name="Garbe J."/>
            <person name="Badalamenti J.P."/>
            <person name="Herman A."/>
            <person name="Mangelson H."/>
            <person name="Liachko I."/>
            <person name="Sullivan S."/>
            <person name="Sone E.D."/>
            <person name="Koren S."/>
            <person name="Silverstein K.A.T."/>
            <person name="Beckman K.B."/>
            <person name="Gohl D.M."/>
        </authorList>
    </citation>
    <scope>NUCLEOTIDE SEQUENCE</scope>
    <source>
        <strain evidence="2">Duluth1</strain>
        <tissue evidence="2">Whole animal</tissue>
    </source>
</reference>
<protein>
    <submittedName>
        <fullName evidence="2">Uncharacterized protein</fullName>
    </submittedName>
</protein>
<dbReference type="Proteomes" id="UP000828390">
    <property type="component" value="Unassembled WGS sequence"/>
</dbReference>
<proteinExistence type="predicted"/>
<dbReference type="AlphaFoldDB" id="A0A9D3YCI7"/>